<dbReference type="WBParaSite" id="SMUV_0000657301-mRNA-1">
    <property type="protein sequence ID" value="SMUV_0000657301-mRNA-1"/>
    <property type="gene ID" value="SMUV_0000657301"/>
</dbReference>
<name>A0A0N5APJ4_9BILA</name>
<keyword evidence="1" id="KW-1185">Reference proteome</keyword>
<protein>
    <submittedName>
        <fullName evidence="2">Ribosomal_L7Ae domain-containing protein</fullName>
    </submittedName>
</protein>
<dbReference type="AlphaFoldDB" id="A0A0N5APJ4"/>
<reference evidence="2" key="1">
    <citation type="submission" date="2017-02" db="UniProtKB">
        <authorList>
            <consortium name="WormBaseParasite"/>
        </authorList>
    </citation>
    <scope>IDENTIFICATION</scope>
</reference>
<evidence type="ECO:0000313" key="1">
    <source>
        <dbReference type="Proteomes" id="UP000046393"/>
    </source>
</evidence>
<dbReference type="Proteomes" id="UP000046393">
    <property type="component" value="Unplaced"/>
</dbReference>
<organism evidence="1 2">
    <name type="scientific">Syphacia muris</name>
    <dbReference type="NCBI Taxonomy" id="451379"/>
    <lineage>
        <taxon>Eukaryota</taxon>
        <taxon>Metazoa</taxon>
        <taxon>Ecdysozoa</taxon>
        <taxon>Nematoda</taxon>
        <taxon>Chromadorea</taxon>
        <taxon>Rhabditida</taxon>
        <taxon>Spirurina</taxon>
        <taxon>Oxyuridomorpha</taxon>
        <taxon>Oxyuroidea</taxon>
        <taxon>Oxyuridae</taxon>
        <taxon>Syphacia</taxon>
    </lineage>
</organism>
<proteinExistence type="predicted"/>
<accession>A0A0N5APJ4</accession>
<evidence type="ECO:0000313" key="2">
    <source>
        <dbReference type="WBParaSite" id="SMUV_0000657301-mRNA-1"/>
    </source>
</evidence>
<sequence>MESQTTGKKAGTSTFFLDLWRNDTARICVIIGPNRNYAFLRRIEVCVIFGVEDDILNIFATESTFSGCKVPCTEQISYTSVLSLLNTVAQES</sequence>